<gene>
    <name evidence="1" type="ORF">B0A49_05551</name>
</gene>
<reference evidence="1 2" key="1">
    <citation type="submission" date="2017-03" db="EMBL/GenBank/DDBJ databases">
        <title>Genomes of endolithic fungi from Antarctica.</title>
        <authorList>
            <person name="Coleine C."/>
            <person name="Masonjones S."/>
            <person name="Stajich J.E."/>
        </authorList>
    </citation>
    <scope>NUCLEOTIDE SEQUENCE [LARGE SCALE GENOMIC DNA]</scope>
    <source>
        <strain evidence="1 2">CCFEE 5187</strain>
    </source>
</reference>
<accession>A0A4U0X0X1</accession>
<name>A0A4U0X0X1_9PEZI</name>
<dbReference type="Proteomes" id="UP000308768">
    <property type="component" value="Unassembled WGS sequence"/>
</dbReference>
<evidence type="ECO:0000313" key="2">
    <source>
        <dbReference type="Proteomes" id="UP000308768"/>
    </source>
</evidence>
<keyword evidence="2" id="KW-1185">Reference proteome</keyword>
<protein>
    <recommendedName>
        <fullName evidence="3">HAUS augmin-like complex subunit 3 N-terminal domain-containing protein</fullName>
    </recommendedName>
</protein>
<comment type="caution">
    <text evidence="1">The sequence shown here is derived from an EMBL/GenBank/DDBJ whole genome shotgun (WGS) entry which is preliminary data.</text>
</comment>
<organism evidence="1 2">
    <name type="scientific">Cryomyces minteri</name>
    <dbReference type="NCBI Taxonomy" id="331657"/>
    <lineage>
        <taxon>Eukaryota</taxon>
        <taxon>Fungi</taxon>
        <taxon>Dikarya</taxon>
        <taxon>Ascomycota</taxon>
        <taxon>Pezizomycotina</taxon>
        <taxon>Dothideomycetes</taxon>
        <taxon>Dothideomycetes incertae sedis</taxon>
        <taxon>Cryomyces</taxon>
    </lineage>
</organism>
<proteinExistence type="predicted"/>
<evidence type="ECO:0008006" key="3">
    <source>
        <dbReference type="Google" id="ProtNLM"/>
    </source>
</evidence>
<sequence>MILPLDTTLGSRNPLFAGMYQDLVARKLDPDGATKRRGLAAHHALAPLRAPETAAALRAYTAHLQTLQTALRQRETAATTRLKAYDETGGERMREIARVFTEVGAEIERAREAVARARV</sequence>
<evidence type="ECO:0000313" key="1">
    <source>
        <dbReference type="EMBL" id="TKA69872.1"/>
    </source>
</evidence>
<dbReference type="AlphaFoldDB" id="A0A4U0X0X1"/>
<dbReference type="EMBL" id="NAJN01000690">
    <property type="protein sequence ID" value="TKA69872.1"/>
    <property type="molecule type" value="Genomic_DNA"/>
</dbReference>